<evidence type="ECO:0000313" key="2">
    <source>
        <dbReference type="Proteomes" id="UP000010301"/>
    </source>
</evidence>
<dbReference type="eggNOG" id="ENOG5032YQ8">
    <property type="taxonomic scope" value="Bacteria"/>
</dbReference>
<reference evidence="1 2" key="1">
    <citation type="submission" date="2009-01" db="EMBL/GenBank/DDBJ databases">
        <authorList>
            <person name="Qin X."/>
            <person name="Bachman B."/>
            <person name="Battles P."/>
            <person name="Bell A."/>
            <person name="Bess C."/>
            <person name="Bickham C."/>
            <person name="Chaboub L."/>
            <person name="Chen D."/>
            <person name="Coyle M."/>
            <person name="Deiros D.R."/>
            <person name="Dinh H."/>
            <person name="Forbes L."/>
            <person name="Fowler G."/>
            <person name="Francisco L."/>
            <person name="Fu Q."/>
            <person name="Gubbala S."/>
            <person name="Hale W."/>
            <person name="Han Y."/>
            <person name="Hemphill L."/>
            <person name="Highlander S.K."/>
            <person name="Hirani K."/>
            <person name="Hogues M."/>
            <person name="Jackson L."/>
            <person name="Jakkamsetti A."/>
            <person name="Javaid M."/>
            <person name="Jiang H."/>
            <person name="Korchina V."/>
            <person name="Kovar C."/>
            <person name="Lara F."/>
            <person name="Lee S."/>
            <person name="Mata R."/>
            <person name="Mathew T."/>
            <person name="Moen C."/>
            <person name="Morales K."/>
            <person name="Munidasa M."/>
            <person name="Nazareth L."/>
            <person name="Ngo R."/>
            <person name="Nguyen L."/>
            <person name="Okwuonu G."/>
            <person name="Ongeri F."/>
            <person name="Patil S."/>
            <person name="Petrosino J."/>
            <person name="Pham C."/>
            <person name="Pham P."/>
            <person name="Pu L.-L."/>
            <person name="Puazo M."/>
            <person name="Raj R."/>
            <person name="Reid J."/>
            <person name="Rouhana J."/>
            <person name="Saada N."/>
            <person name="Shang Y."/>
            <person name="Simmons D."/>
            <person name="Thornton R."/>
            <person name="Warren J."/>
            <person name="Weissenberger G."/>
            <person name="Zhang J."/>
            <person name="Zhang L."/>
            <person name="Zhou C."/>
            <person name="Zhu D."/>
            <person name="Muzny D."/>
            <person name="Worley K."/>
            <person name="Gibbs R."/>
        </authorList>
    </citation>
    <scope>NUCLEOTIDE SEQUENCE [LARGE SCALE GENOMIC DNA]</scope>
    <source>
        <strain evidence="1 2">DSM 15436</strain>
    </source>
</reference>
<organism evidence="1 2">
    <name type="scientific">Gleimia coleocanis DSM 15436</name>
    <dbReference type="NCBI Taxonomy" id="525245"/>
    <lineage>
        <taxon>Bacteria</taxon>
        <taxon>Bacillati</taxon>
        <taxon>Actinomycetota</taxon>
        <taxon>Actinomycetes</taxon>
        <taxon>Actinomycetales</taxon>
        <taxon>Actinomycetaceae</taxon>
        <taxon>Gleimia</taxon>
    </lineage>
</organism>
<evidence type="ECO:0008006" key="3">
    <source>
        <dbReference type="Google" id="ProtNLM"/>
    </source>
</evidence>
<comment type="caution">
    <text evidence="1">The sequence shown here is derived from an EMBL/GenBank/DDBJ whole genome shotgun (WGS) entry which is preliminary data.</text>
</comment>
<protein>
    <recommendedName>
        <fullName evidence="3">Acetone carboxylase</fullName>
    </recommendedName>
</protein>
<evidence type="ECO:0000313" key="1">
    <source>
        <dbReference type="EMBL" id="EEH64203.1"/>
    </source>
</evidence>
<sequence length="97" mass="10980">MALSRVSGFHVCSARQCTEVARWAVIWRNPRIHQAREKTWLACEGHKEFLAEFVALRGFPYRIVPVSELGEPVGQSAKQVDPRSLTAEERKIFEGGV</sequence>
<name>C0VZA2_9ACTO</name>
<gene>
    <name evidence="1" type="ORF">HMPREF0044_0492</name>
</gene>
<proteinExistence type="predicted"/>
<dbReference type="HOGENOM" id="CLU_2340485_0_0_11"/>
<dbReference type="RefSeq" id="WP_006547489.1">
    <property type="nucleotide sequence ID" value="NZ_DS999546.1"/>
</dbReference>
<dbReference type="STRING" id="525245.HMPREF0044_0492"/>
<dbReference type="AlphaFoldDB" id="C0VZA2"/>
<accession>C0VZA2</accession>
<keyword evidence="2" id="KW-1185">Reference proteome</keyword>
<dbReference type="EMBL" id="ACFG01000006">
    <property type="protein sequence ID" value="EEH64203.1"/>
    <property type="molecule type" value="Genomic_DNA"/>
</dbReference>
<dbReference type="Proteomes" id="UP000010301">
    <property type="component" value="Unassembled WGS sequence"/>
</dbReference>